<organism evidence="1">
    <name type="scientific">Siphoviridae sp. ctXfh4</name>
    <dbReference type="NCBI Taxonomy" id="2827887"/>
    <lineage>
        <taxon>Viruses</taxon>
        <taxon>Duplodnaviria</taxon>
        <taxon>Heunggongvirae</taxon>
        <taxon>Uroviricota</taxon>
        <taxon>Caudoviricetes</taxon>
    </lineage>
</organism>
<dbReference type="EMBL" id="BK032587">
    <property type="protein sequence ID" value="DAF49769.1"/>
    <property type="molecule type" value="Genomic_DNA"/>
</dbReference>
<protein>
    <submittedName>
        <fullName evidence="1">Uncharacterized protein</fullName>
    </submittedName>
</protein>
<evidence type="ECO:0000313" key="1">
    <source>
        <dbReference type="EMBL" id="DAF49769.1"/>
    </source>
</evidence>
<sequence length="47" mass="5465">MCEHFIICNFLISPYFVPLDLIGVSGKYCRYEDLEDLSMNDSTFVIL</sequence>
<proteinExistence type="predicted"/>
<accession>A0A8S5SFH9</accession>
<reference evidence="1" key="1">
    <citation type="journal article" date="2021" name="Proc. Natl. Acad. Sci. U.S.A.">
        <title>A Catalog of Tens of Thousands of Viruses from Human Metagenomes Reveals Hidden Associations with Chronic Diseases.</title>
        <authorList>
            <person name="Tisza M.J."/>
            <person name="Buck C.B."/>
        </authorList>
    </citation>
    <scope>NUCLEOTIDE SEQUENCE</scope>
    <source>
        <strain evidence="1">CtXfh4</strain>
    </source>
</reference>
<name>A0A8S5SFH9_9CAUD</name>